<dbReference type="PROSITE" id="PS50119">
    <property type="entry name" value="ZF_BBOX"/>
    <property type="match status" value="1"/>
</dbReference>
<dbReference type="RefSeq" id="XP_022292976.1">
    <property type="nucleotide sequence ID" value="XM_022437268.1"/>
</dbReference>
<keyword evidence="2" id="KW-0479">Metal-binding</keyword>
<dbReference type="Pfam" id="PF00643">
    <property type="entry name" value="zf-B_box"/>
    <property type="match status" value="1"/>
</dbReference>
<name>A0A8B8APL0_CRAVI</name>
<keyword evidence="6" id="KW-1185">Reference proteome</keyword>
<keyword evidence="2" id="KW-0863">Zinc-finger</keyword>
<evidence type="ECO:0000313" key="7">
    <source>
        <dbReference type="RefSeq" id="XP_022292976.1"/>
    </source>
</evidence>
<feature type="repeat" description="NHL" evidence="3">
    <location>
        <begin position="434"/>
        <end position="466"/>
    </location>
</feature>
<dbReference type="Proteomes" id="UP000694844">
    <property type="component" value="Chromosome 7"/>
</dbReference>
<dbReference type="SUPFAM" id="SSF101898">
    <property type="entry name" value="NHL repeat"/>
    <property type="match status" value="1"/>
</dbReference>
<dbReference type="Gene3D" id="3.30.160.60">
    <property type="entry name" value="Classic Zinc Finger"/>
    <property type="match status" value="1"/>
</dbReference>
<dbReference type="InterPro" id="IPR000315">
    <property type="entry name" value="Znf_B-box"/>
</dbReference>
<evidence type="ECO:0000313" key="6">
    <source>
        <dbReference type="Proteomes" id="UP000694844"/>
    </source>
</evidence>
<evidence type="ECO:0000256" key="4">
    <source>
        <dbReference type="SAM" id="Coils"/>
    </source>
</evidence>
<dbReference type="PROSITE" id="PS51125">
    <property type="entry name" value="NHL"/>
    <property type="match status" value="1"/>
</dbReference>
<dbReference type="KEGG" id="cvn:111103793"/>
<proteinExistence type="predicted"/>
<organism evidence="6 7">
    <name type="scientific">Crassostrea virginica</name>
    <name type="common">Eastern oyster</name>
    <dbReference type="NCBI Taxonomy" id="6565"/>
    <lineage>
        <taxon>Eukaryota</taxon>
        <taxon>Metazoa</taxon>
        <taxon>Spiralia</taxon>
        <taxon>Lophotrochozoa</taxon>
        <taxon>Mollusca</taxon>
        <taxon>Bivalvia</taxon>
        <taxon>Autobranchia</taxon>
        <taxon>Pteriomorphia</taxon>
        <taxon>Ostreida</taxon>
        <taxon>Ostreoidea</taxon>
        <taxon>Ostreidae</taxon>
        <taxon>Crassostrea</taxon>
    </lineage>
</organism>
<dbReference type="SUPFAM" id="SSF57845">
    <property type="entry name" value="B-box zinc-binding domain"/>
    <property type="match status" value="1"/>
</dbReference>
<dbReference type="GO" id="GO:0061630">
    <property type="term" value="F:ubiquitin protein ligase activity"/>
    <property type="evidence" value="ECO:0007669"/>
    <property type="project" value="TreeGrafter"/>
</dbReference>
<gene>
    <name evidence="7" type="primary">LOC111103793</name>
</gene>
<dbReference type="InterPro" id="IPR047153">
    <property type="entry name" value="TRIM45/56/19-like"/>
</dbReference>
<evidence type="ECO:0000256" key="1">
    <source>
        <dbReference type="ARBA" id="ARBA00022737"/>
    </source>
</evidence>
<evidence type="ECO:0000256" key="3">
    <source>
        <dbReference type="PROSITE-ProRule" id="PRU00504"/>
    </source>
</evidence>
<sequence>MKKNNMAAVQNTDEGKCKKHTEAIQGLCDTCDELVCVKCMLGPHNGHTFTDMEAVVGQRKDQLQDHMQEMRRRIPVLQQRVAELSIQDDKNQRDTEAVITSITQKGESIRNKLDNIISNLIANAENQRKETMRQLSGTKEVTEDLVAKGTSFLEHTESQISLISNLEIIHLERECSKLLIKMSEDHLIHHVATPRFVGGEESTEKLQSMVGDFYSDLVSSLKMMSYVRIDSTLTACESDVFITKICRVSDTEAWVRGFKEDEIKMFNKRGKLLKTLPFKPTCHDFDTTKSGSLLTVDPKTCCVQCYGPDSEPSTLVEFTKGLLPISINVNKTTGNFLVGLVDSLKYSSSFLGTRLLKRFSYDGHEVQTIQYQTKKSFFGRLSSCSIFTYPHRIAENEQNGDIAVVNWTGDFTGELLVLNKDGEVIFCHQHNEEGETFSPWDVAFDVLGNVLVSDRYSRNIQMFKNSGSAKCVLFGCSITPHALQSFNDGKLWIGHSNGKISVIQYME</sequence>
<dbReference type="Gene3D" id="2.120.10.30">
    <property type="entry name" value="TolB, C-terminal domain"/>
    <property type="match status" value="1"/>
</dbReference>
<keyword evidence="2" id="KW-0862">Zinc</keyword>
<keyword evidence="4" id="KW-0175">Coiled coil</keyword>
<dbReference type="PANTHER" id="PTHR25462">
    <property type="entry name" value="BONUS, ISOFORM C-RELATED"/>
    <property type="match status" value="1"/>
</dbReference>
<dbReference type="AlphaFoldDB" id="A0A8B8APL0"/>
<feature type="coiled-coil region" evidence="4">
    <location>
        <begin position="60"/>
        <end position="141"/>
    </location>
</feature>
<dbReference type="GO" id="GO:0008270">
    <property type="term" value="F:zinc ion binding"/>
    <property type="evidence" value="ECO:0007669"/>
    <property type="project" value="UniProtKB-KW"/>
</dbReference>
<accession>A0A8B8APL0</accession>
<dbReference type="InterPro" id="IPR001258">
    <property type="entry name" value="NHL_repeat"/>
</dbReference>
<feature type="domain" description="B box-type" evidence="5">
    <location>
        <begin position="12"/>
        <end position="52"/>
    </location>
</feature>
<dbReference type="OrthoDB" id="6098242at2759"/>
<dbReference type="InterPro" id="IPR011042">
    <property type="entry name" value="6-blade_b-propeller_TolB-like"/>
</dbReference>
<dbReference type="PANTHER" id="PTHR25462:SF296">
    <property type="entry name" value="MEIOTIC P26, ISOFORM F"/>
    <property type="match status" value="1"/>
</dbReference>
<protein>
    <submittedName>
        <fullName evidence="7">Uncharacterized protein LOC111103793</fullName>
    </submittedName>
</protein>
<evidence type="ECO:0000259" key="5">
    <source>
        <dbReference type="PROSITE" id="PS50119"/>
    </source>
</evidence>
<reference evidence="7" key="1">
    <citation type="submission" date="2025-08" db="UniProtKB">
        <authorList>
            <consortium name="RefSeq"/>
        </authorList>
    </citation>
    <scope>IDENTIFICATION</scope>
    <source>
        <tissue evidence="7">Whole sample</tissue>
    </source>
</reference>
<evidence type="ECO:0000256" key="2">
    <source>
        <dbReference type="PROSITE-ProRule" id="PRU00024"/>
    </source>
</evidence>
<keyword evidence="1" id="KW-0677">Repeat</keyword>
<dbReference type="GeneID" id="111103793"/>